<reference evidence="2" key="1">
    <citation type="journal article" date="2016" name="Insect Biochem. Mol. Biol.">
        <title>Multifaceted biological insights from a draft genome sequence of the tobacco hornworm moth, Manduca sexta.</title>
        <authorList>
            <person name="Kanost M.R."/>
            <person name="Arrese E.L."/>
            <person name="Cao X."/>
            <person name="Chen Y.R."/>
            <person name="Chellapilla S."/>
            <person name="Goldsmith M.R."/>
            <person name="Grosse-Wilde E."/>
            <person name="Heckel D.G."/>
            <person name="Herndon N."/>
            <person name="Jiang H."/>
            <person name="Papanicolaou A."/>
            <person name="Qu J."/>
            <person name="Soulages J.L."/>
            <person name="Vogel H."/>
            <person name="Walters J."/>
            <person name="Waterhouse R.M."/>
            <person name="Ahn S.J."/>
            <person name="Almeida F.C."/>
            <person name="An C."/>
            <person name="Aqrawi P."/>
            <person name="Bretschneider A."/>
            <person name="Bryant W.B."/>
            <person name="Bucks S."/>
            <person name="Chao H."/>
            <person name="Chevignon G."/>
            <person name="Christen J.M."/>
            <person name="Clarke D.F."/>
            <person name="Dittmer N.T."/>
            <person name="Ferguson L.C.F."/>
            <person name="Garavelou S."/>
            <person name="Gordon K.H.J."/>
            <person name="Gunaratna R.T."/>
            <person name="Han Y."/>
            <person name="Hauser F."/>
            <person name="He Y."/>
            <person name="Heidel-Fischer H."/>
            <person name="Hirsh A."/>
            <person name="Hu Y."/>
            <person name="Jiang H."/>
            <person name="Kalra D."/>
            <person name="Klinner C."/>
            <person name="Konig C."/>
            <person name="Kovar C."/>
            <person name="Kroll A.R."/>
            <person name="Kuwar S.S."/>
            <person name="Lee S.L."/>
            <person name="Lehman R."/>
            <person name="Li K."/>
            <person name="Li Z."/>
            <person name="Liang H."/>
            <person name="Lovelace S."/>
            <person name="Lu Z."/>
            <person name="Mansfield J.H."/>
            <person name="McCulloch K.J."/>
            <person name="Mathew T."/>
            <person name="Morton B."/>
            <person name="Muzny D.M."/>
            <person name="Neunemann D."/>
            <person name="Ongeri F."/>
            <person name="Pauchet Y."/>
            <person name="Pu L.L."/>
            <person name="Pyrousis I."/>
            <person name="Rao X.J."/>
            <person name="Redding A."/>
            <person name="Roesel C."/>
            <person name="Sanchez-Gracia A."/>
            <person name="Schaack S."/>
            <person name="Shukla A."/>
            <person name="Tetreau G."/>
            <person name="Wang Y."/>
            <person name="Xiong G.H."/>
            <person name="Traut W."/>
            <person name="Walsh T.K."/>
            <person name="Worley K.C."/>
            <person name="Wu D."/>
            <person name="Wu W."/>
            <person name="Wu Y.Q."/>
            <person name="Zhang X."/>
            <person name="Zou Z."/>
            <person name="Zucker H."/>
            <person name="Briscoe A.D."/>
            <person name="Burmester T."/>
            <person name="Clem R.J."/>
            <person name="Feyereisen R."/>
            <person name="Grimmelikhuijzen C.J.P."/>
            <person name="Hamodrakas S.J."/>
            <person name="Hansson B.S."/>
            <person name="Huguet E."/>
            <person name="Jermiin L.S."/>
            <person name="Lan Q."/>
            <person name="Lehman H.K."/>
            <person name="Lorenzen M."/>
            <person name="Merzendorfer H."/>
            <person name="Michalopoulos I."/>
            <person name="Morton D.B."/>
            <person name="Muthukrishnan S."/>
            <person name="Oakeshott J.G."/>
            <person name="Palmer W."/>
            <person name="Park Y."/>
            <person name="Passarelli A.L."/>
            <person name="Rozas J."/>
            <person name="Schwartz L.M."/>
            <person name="Smith W."/>
            <person name="Southgate A."/>
            <person name="Vilcinskas A."/>
            <person name="Vogt R."/>
            <person name="Wang P."/>
            <person name="Werren J."/>
            <person name="Yu X.Q."/>
            <person name="Zhou J.J."/>
            <person name="Brown S.J."/>
            <person name="Scherer S.E."/>
            <person name="Richards S."/>
            <person name="Blissard G.W."/>
        </authorList>
    </citation>
    <scope>NUCLEOTIDE SEQUENCE</scope>
</reference>
<proteinExistence type="predicted"/>
<keyword evidence="1" id="KW-0732">Signal</keyword>
<name>A0A921ZC48_MANSE</name>
<sequence>MKVVFVVLLLAAAVLAKQSLKSHTVSVHADGPVCQVGEDCEKLCDLQCYNSVEGLCIDGTCMCEVEPIQSSRRRLLKMSKGH</sequence>
<comment type="caution">
    <text evidence="2">The sequence shown here is derived from an EMBL/GenBank/DDBJ whole genome shotgun (WGS) entry which is preliminary data.</text>
</comment>
<keyword evidence="3" id="KW-1185">Reference proteome</keyword>
<feature type="chain" id="PRO_5036724744" evidence="1">
    <location>
        <begin position="17"/>
        <end position="82"/>
    </location>
</feature>
<feature type="signal peptide" evidence="1">
    <location>
        <begin position="1"/>
        <end position="16"/>
    </location>
</feature>
<protein>
    <submittedName>
        <fullName evidence="2">Uncharacterized protein</fullName>
    </submittedName>
</protein>
<dbReference type="AlphaFoldDB" id="A0A921ZC48"/>
<accession>A0A921ZC48</accession>
<dbReference type="Proteomes" id="UP000791440">
    <property type="component" value="Unassembled WGS sequence"/>
</dbReference>
<reference evidence="2" key="2">
    <citation type="submission" date="2020-12" db="EMBL/GenBank/DDBJ databases">
        <authorList>
            <person name="Kanost M."/>
        </authorList>
    </citation>
    <scope>NUCLEOTIDE SEQUENCE</scope>
</reference>
<evidence type="ECO:0000313" key="2">
    <source>
        <dbReference type="EMBL" id="KAG6454795.1"/>
    </source>
</evidence>
<evidence type="ECO:0000256" key="1">
    <source>
        <dbReference type="SAM" id="SignalP"/>
    </source>
</evidence>
<gene>
    <name evidence="2" type="ORF">O3G_MSEX008860</name>
</gene>
<organism evidence="2 3">
    <name type="scientific">Manduca sexta</name>
    <name type="common">Tobacco hawkmoth</name>
    <name type="synonym">Tobacco hornworm</name>
    <dbReference type="NCBI Taxonomy" id="7130"/>
    <lineage>
        <taxon>Eukaryota</taxon>
        <taxon>Metazoa</taxon>
        <taxon>Ecdysozoa</taxon>
        <taxon>Arthropoda</taxon>
        <taxon>Hexapoda</taxon>
        <taxon>Insecta</taxon>
        <taxon>Pterygota</taxon>
        <taxon>Neoptera</taxon>
        <taxon>Endopterygota</taxon>
        <taxon>Lepidoptera</taxon>
        <taxon>Glossata</taxon>
        <taxon>Ditrysia</taxon>
        <taxon>Bombycoidea</taxon>
        <taxon>Sphingidae</taxon>
        <taxon>Sphinginae</taxon>
        <taxon>Sphingini</taxon>
        <taxon>Manduca</taxon>
    </lineage>
</organism>
<evidence type="ECO:0000313" key="3">
    <source>
        <dbReference type="Proteomes" id="UP000791440"/>
    </source>
</evidence>
<dbReference type="EMBL" id="JH668475">
    <property type="protein sequence ID" value="KAG6454795.1"/>
    <property type="molecule type" value="Genomic_DNA"/>
</dbReference>